<dbReference type="InterPro" id="IPR014509">
    <property type="entry name" value="YjdF-like"/>
</dbReference>
<dbReference type="RefSeq" id="WP_243746140.1">
    <property type="nucleotide sequence ID" value="NZ_SNZH01000015.1"/>
</dbReference>
<evidence type="ECO:0000256" key="1">
    <source>
        <dbReference type="SAM" id="Phobius"/>
    </source>
</evidence>
<dbReference type="AlphaFoldDB" id="A0A4R6YPS1"/>
<evidence type="ECO:0000313" key="3">
    <source>
        <dbReference type="Proteomes" id="UP000295293"/>
    </source>
</evidence>
<feature type="transmembrane region" description="Helical" evidence="1">
    <location>
        <begin position="140"/>
        <end position="163"/>
    </location>
</feature>
<dbReference type="EMBL" id="SNZH01000015">
    <property type="protein sequence ID" value="TDR39772.1"/>
    <property type="molecule type" value="Genomic_DNA"/>
</dbReference>
<accession>A0A4R6YPS1</accession>
<protein>
    <submittedName>
        <fullName evidence="2">Putative membrane protein</fullName>
    </submittedName>
</protein>
<feature type="transmembrane region" description="Helical" evidence="1">
    <location>
        <begin position="111"/>
        <end position="128"/>
    </location>
</feature>
<name>A0A4R6YPS1_9GAMM</name>
<keyword evidence="1" id="KW-0472">Membrane</keyword>
<keyword evidence="3" id="KW-1185">Reference proteome</keyword>
<sequence length="212" mass="24055">MNTSTVERIATSVSRKEGLFLLAAVGAVLVWSGIAPNDRLTWLMEIAWVLLAIPLLLATHRRFPLTRLLYWLIAVHCVILIYGGKYTYALTPLGDLWRDWFDLTRNNYDRLGHFAQGFIPAILARELLLRCTPLPRGGWLFYLVCAACLSFSAFFEFIEWWAALLMGGSADAYLATQGDIWDTQWDMFCALCGAIVAQLLLSRLHDRQLGLR</sequence>
<keyword evidence="1" id="KW-1133">Transmembrane helix</keyword>
<dbReference type="Pfam" id="PF09997">
    <property type="entry name" value="DUF2238"/>
    <property type="match status" value="1"/>
</dbReference>
<feature type="transmembrane region" description="Helical" evidence="1">
    <location>
        <begin position="183"/>
        <end position="202"/>
    </location>
</feature>
<feature type="transmembrane region" description="Helical" evidence="1">
    <location>
        <begin position="18"/>
        <end position="34"/>
    </location>
</feature>
<feature type="transmembrane region" description="Helical" evidence="1">
    <location>
        <begin position="69"/>
        <end position="91"/>
    </location>
</feature>
<dbReference type="PIRSF" id="PIRSF020606">
    <property type="entry name" value="UCP020606"/>
    <property type="match status" value="1"/>
</dbReference>
<dbReference type="Proteomes" id="UP000295293">
    <property type="component" value="Unassembled WGS sequence"/>
</dbReference>
<comment type="caution">
    <text evidence="2">The sequence shown here is derived from an EMBL/GenBank/DDBJ whole genome shotgun (WGS) entry which is preliminary data.</text>
</comment>
<organism evidence="2 3">
    <name type="scientific">Tahibacter aquaticus</name>
    <dbReference type="NCBI Taxonomy" id="520092"/>
    <lineage>
        <taxon>Bacteria</taxon>
        <taxon>Pseudomonadati</taxon>
        <taxon>Pseudomonadota</taxon>
        <taxon>Gammaproteobacteria</taxon>
        <taxon>Lysobacterales</taxon>
        <taxon>Rhodanobacteraceae</taxon>
        <taxon>Tahibacter</taxon>
    </lineage>
</organism>
<reference evidence="2 3" key="1">
    <citation type="submission" date="2019-03" db="EMBL/GenBank/DDBJ databases">
        <title>Genomic Encyclopedia of Type Strains, Phase IV (KMG-IV): sequencing the most valuable type-strain genomes for metagenomic binning, comparative biology and taxonomic classification.</title>
        <authorList>
            <person name="Goeker M."/>
        </authorList>
    </citation>
    <scope>NUCLEOTIDE SEQUENCE [LARGE SCALE GENOMIC DNA]</scope>
    <source>
        <strain evidence="2 3">DSM 21667</strain>
    </source>
</reference>
<dbReference type="InterPro" id="IPR058534">
    <property type="entry name" value="YjdF"/>
</dbReference>
<gene>
    <name evidence="2" type="ORF">DFR29_115162</name>
</gene>
<evidence type="ECO:0000313" key="2">
    <source>
        <dbReference type="EMBL" id="TDR39772.1"/>
    </source>
</evidence>
<feature type="transmembrane region" description="Helical" evidence="1">
    <location>
        <begin position="40"/>
        <end position="57"/>
    </location>
</feature>
<keyword evidence="1" id="KW-0812">Transmembrane</keyword>
<proteinExistence type="predicted"/>